<keyword evidence="1" id="KW-0472">Membrane</keyword>
<keyword evidence="1" id="KW-0812">Transmembrane</keyword>
<dbReference type="Proteomes" id="UP001165561">
    <property type="component" value="Unassembled WGS sequence"/>
</dbReference>
<protein>
    <recommendedName>
        <fullName evidence="4">Histidine kinase</fullName>
    </recommendedName>
</protein>
<feature type="transmembrane region" description="Helical" evidence="1">
    <location>
        <begin position="96"/>
        <end position="120"/>
    </location>
</feature>
<reference evidence="2" key="1">
    <citation type="submission" date="2023-02" db="EMBL/GenBank/DDBJ databases">
        <title>Georgenia sp.10Sc9-8, isolated from a soil sample collected from the Taklamakan desert.</title>
        <authorList>
            <person name="Liu S."/>
        </authorList>
    </citation>
    <scope>NUCLEOTIDE SEQUENCE</scope>
    <source>
        <strain evidence="2">10Sc9-8</strain>
    </source>
</reference>
<feature type="transmembrane region" description="Helical" evidence="1">
    <location>
        <begin position="132"/>
        <end position="149"/>
    </location>
</feature>
<proteinExistence type="predicted"/>
<dbReference type="EMBL" id="JARACI010000631">
    <property type="protein sequence ID" value="MDD9205727.1"/>
    <property type="molecule type" value="Genomic_DNA"/>
</dbReference>
<comment type="caution">
    <text evidence="2">The sequence shown here is derived from an EMBL/GenBank/DDBJ whole genome shotgun (WGS) entry which is preliminary data.</text>
</comment>
<feature type="transmembrane region" description="Helical" evidence="1">
    <location>
        <begin position="24"/>
        <end position="43"/>
    </location>
</feature>
<keyword evidence="3" id="KW-1185">Reference proteome</keyword>
<keyword evidence="1" id="KW-1133">Transmembrane helix</keyword>
<name>A0ABT5TUJ7_9MICO</name>
<feature type="transmembrane region" description="Helical" evidence="1">
    <location>
        <begin position="63"/>
        <end position="89"/>
    </location>
</feature>
<evidence type="ECO:0000313" key="2">
    <source>
        <dbReference type="EMBL" id="MDD9205727.1"/>
    </source>
</evidence>
<evidence type="ECO:0008006" key="4">
    <source>
        <dbReference type="Google" id="ProtNLM"/>
    </source>
</evidence>
<evidence type="ECO:0000313" key="3">
    <source>
        <dbReference type="Proteomes" id="UP001165561"/>
    </source>
</evidence>
<accession>A0ABT5TUJ7</accession>
<organism evidence="2 3">
    <name type="scientific">Georgenia halotolerans</name>
    <dbReference type="NCBI Taxonomy" id="3028317"/>
    <lineage>
        <taxon>Bacteria</taxon>
        <taxon>Bacillati</taxon>
        <taxon>Actinomycetota</taxon>
        <taxon>Actinomycetes</taxon>
        <taxon>Micrococcales</taxon>
        <taxon>Bogoriellaceae</taxon>
        <taxon>Georgenia</taxon>
    </lineage>
</organism>
<evidence type="ECO:0000256" key="1">
    <source>
        <dbReference type="SAM" id="Phobius"/>
    </source>
</evidence>
<sequence length="156" mass="16258">MLSLGVLVRAWTLSRPGGLPRRTGGWAVVLLLLAVFVLSRWLPAFTGIAAGAVVPAATADVTMYWAIFLLDLGIVVPAAIATAVGLLGGARWARTALYAVIGWFAMVPPSVAAMSVVKILRDDPLADPADTVVLSVVALVVGALAVVLYRPQLRSS</sequence>
<gene>
    <name evidence="2" type="ORF">PU560_04500</name>
</gene>